<dbReference type="Proteomes" id="UP001431209">
    <property type="component" value="Unassembled WGS sequence"/>
</dbReference>
<feature type="compositionally biased region" description="Polar residues" evidence="1">
    <location>
        <begin position="191"/>
        <end position="220"/>
    </location>
</feature>
<accession>A0AAW2YLD0</accession>
<evidence type="ECO:0000313" key="2">
    <source>
        <dbReference type="EMBL" id="KAL0477449.1"/>
    </source>
</evidence>
<evidence type="ECO:0000256" key="1">
    <source>
        <dbReference type="SAM" id="MobiDB-lite"/>
    </source>
</evidence>
<dbReference type="EMBL" id="JAOPGA020000178">
    <property type="protein sequence ID" value="KAL0477449.1"/>
    <property type="molecule type" value="Genomic_DNA"/>
</dbReference>
<dbReference type="AlphaFoldDB" id="A0AAW2YLD0"/>
<gene>
    <name evidence="2" type="ORF">AKO1_005723</name>
</gene>
<dbReference type="Gene3D" id="3.30.40.10">
    <property type="entry name" value="Zinc/RING finger domain, C3HC4 (zinc finger)"/>
    <property type="match status" value="1"/>
</dbReference>
<sequence>MTEPRLECGIDFTPQKPDQKDRYKYLCPVCMFYFETINVTMCCQNYYCAFCTVDALETNDNKLDPVCPFCSASPLAIRSVTKEDEVKLYLDEQSQRVQQACVFSSPLNIGASREEMMRKMIPLEKIQMRHADNSLKERRKSLSDAENTVPVTIRELFIKTTIKQEDLYSVDDEPIQHEPVVGRPESAPSKLGTNSSTGKNVVTPVTAQGQQVGKEQNMVR</sequence>
<comment type="caution">
    <text evidence="2">The sequence shown here is derived from an EMBL/GenBank/DDBJ whole genome shotgun (WGS) entry which is preliminary data.</text>
</comment>
<dbReference type="InterPro" id="IPR013083">
    <property type="entry name" value="Znf_RING/FYVE/PHD"/>
</dbReference>
<proteinExistence type="predicted"/>
<keyword evidence="3" id="KW-1185">Reference proteome</keyword>
<organism evidence="2 3">
    <name type="scientific">Acrasis kona</name>
    <dbReference type="NCBI Taxonomy" id="1008807"/>
    <lineage>
        <taxon>Eukaryota</taxon>
        <taxon>Discoba</taxon>
        <taxon>Heterolobosea</taxon>
        <taxon>Tetramitia</taxon>
        <taxon>Eutetramitia</taxon>
        <taxon>Acrasidae</taxon>
        <taxon>Acrasis</taxon>
    </lineage>
</organism>
<dbReference type="SUPFAM" id="SSF57850">
    <property type="entry name" value="RING/U-box"/>
    <property type="match status" value="1"/>
</dbReference>
<feature type="region of interest" description="Disordered" evidence="1">
    <location>
        <begin position="177"/>
        <end position="220"/>
    </location>
</feature>
<protein>
    <submittedName>
        <fullName evidence="2">SLC9A3</fullName>
    </submittedName>
</protein>
<feature type="non-terminal residue" evidence="2">
    <location>
        <position position="220"/>
    </location>
</feature>
<reference evidence="2 3" key="1">
    <citation type="submission" date="2024-03" db="EMBL/GenBank/DDBJ databases">
        <title>The Acrasis kona genome and developmental transcriptomes reveal deep origins of eukaryotic multicellular pathways.</title>
        <authorList>
            <person name="Sheikh S."/>
            <person name="Fu C.-J."/>
            <person name="Brown M.W."/>
            <person name="Baldauf S.L."/>
        </authorList>
    </citation>
    <scope>NUCLEOTIDE SEQUENCE [LARGE SCALE GENOMIC DNA]</scope>
    <source>
        <strain evidence="2 3">ATCC MYA-3509</strain>
    </source>
</reference>
<evidence type="ECO:0000313" key="3">
    <source>
        <dbReference type="Proteomes" id="UP001431209"/>
    </source>
</evidence>
<name>A0AAW2YLD0_9EUKA</name>